<dbReference type="GO" id="GO:0016757">
    <property type="term" value="F:glycosyltransferase activity"/>
    <property type="evidence" value="ECO:0007669"/>
    <property type="project" value="InterPro"/>
</dbReference>
<name>A0A239X6S1_9FLAO</name>
<dbReference type="GO" id="GO:0009103">
    <property type="term" value="P:lipopolysaccharide biosynthetic process"/>
    <property type="evidence" value="ECO:0007669"/>
    <property type="project" value="TreeGrafter"/>
</dbReference>
<dbReference type="Gene3D" id="3.40.50.2000">
    <property type="entry name" value="Glycogen Phosphorylase B"/>
    <property type="match status" value="2"/>
</dbReference>
<evidence type="ECO:0000259" key="3">
    <source>
        <dbReference type="Pfam" id="PF13439"/>
    </source>
</evidence>
<gene>
    <name evidence="4" type="ORF">SAMEA4412677_01078</name>
</gene>
<dbReference type="KEGG" id="ctak:4412677_01078"/>
<evidence type="ECO:0000259" key="2">
    <source>
        <dbReference type="Pfam" id="PF00534"/>
    </source>
</evidence>
<organism evidence="4 5">
    <name type="scientific">Chryseobacterium taklimakanense</name>
    <dbReference type="NCBI Taxonomy" id="536441"/>
    <lineage>
        <taxon>Bacteria</taxon>
        <taxon>Pseudomonadati</taxon>
        <taxon>Bacteroidota</taxon>
        <taxon>Flavobacteriia</taxon>
        <taxon>Flavobacteriales</taxon>
        <taxon>Weeksellaceae</taxon>
        <taxon>Chryseobacterium group</taxon>
        <taxon>Chryseobacterium</taxon>
    </lineage>
</organism>
<dbReference type="PANTHER" id="PTHR46401">
    <property type="entry name" value="GLYCOSYLTRANSFERASE WBBK-RELATED"/>
    <property type="match status" value="1"/>
</dbReference>
<dbReference type="InterPro" id="IPR028098">
    <property type="entry name" value="Glyco_trans_4-like_N"/>
</dbReference>
<evidence type="ECO:0000256" key="1">
    <source>
        <dbReference type="ARBA" id="ARBA00022679"/>
    </source>
</evidence>
<dbReference type="AlphaFoldDB" id="A0A239X6S1"/>
<dbReference type="EMBL" id="LT906465">
    <property type="protein sequence ID" value="SNV42387.1"/>
    <property type="molecule type" value="Genomic_DNA"/>
</dbReference>
<dbReference type="Proteomes" id="UP000215196">
    <property type="component" value="Chromosome 1"/>
</dbReference>
<keyword evidence="1 4" id="KW-0808">Transferase</keyword>
<proteinExistence type="predicted"/>
<keyword evidence="5" id="KW-1185">Reference proteome</keyword>
<dbReference type="InterPro" id="IPR001296">
    <property type="entry name" value="Glyco_trans_1"/>
</dbReference>
<evidence type="ECO:0000313" key="5">
    <source>
        <dbReference type="Proteomes" id="UP000215196"/>
    </source>
</evidence>
<protein>
    <submittedName>
        <fullName evidence="4">Putative glycosyl transferase</fullName>
    </submittedName>
</protein>
<dbReference type="CDD" id="cd03794">
    <property type="entry name" value="GT4_WbuB-like"/>
    <property type="match status" value="1"/>
</dbReference>
<reference evidence="4 5" key="1">
    <citation type="submission" date="2017-06" db="EMBL/GenBank/DDBJ databases">
        <authorList>
            <consortium name="Pathogen Informatics"/>
        </authorList>
    </citation>
    <scope>NUCLEOTIDE SEQUENCE [LARGE SCALE GENOMIC DNA]</scope>
    <source>
        <strain evidence="4 5">NCTC13490</strain>
    </source>
</reference>
<dbReference type="Pfam" id="PF13439">
    <property type="entry name" value="Glyco_transf_4"/>
    <property type="match status" value="1"/>
</dbReference>
<accession>A0A239X6S1</accession>
<dbReference type="PANTHER" id="PTHR46401:SF2">
    <property type="entry name" value="GLYCOSYLTRANSFERASE WBBK-RELATED"/>
    <property type="match status" value="1"/>
</dbReference>
<dbReference type="Pfam" id="PF00534">
    <property type="entry name" value="Glycos_transf_1"/>
    <property type="match status" value="1"/>
</dbReference>
<feature type="domain" description="Glycosyl transferase family 1" evidence="2">
    <location>
        <begin position="213"/>
        <end position="356"/>
    </location>
</feature>
<feature type="domain" description="Glycosyltransferase subfamily 4-like N-terminal" evidence="3">
    <location>
        <begin position="104"/>
        <end position="195"/>
    </location>
</feature>
<evidence type="ECO:0000313" key="4">
    <source>
        <dbReference type="EMBL" id="SNV42387.1"/>
    </source>
</evidence>
<dbReference type="SUPFAM" id="SSF53756">
    <property type="entry name" value="UDP-Glycosyltransferase/glycogen phosphorylase"/>
    <property type="match status" value="1"/>
</dbReference>
<sequence length="387" mass="43727">MLIVSELFYPNKTSTAYIMTEIAKKMAMEEDVVVITSDVKYDSNVYEGSENLSGINIVNQTSVQFNKNNTLLRALGSFVNSLLLSLSIFSNIKKNEKLLAVTNPFLLILIIAVIKKVKKFDYTLLVHDVFPENTVPAAISNENSFTYQILLKAYNWAYRQADQLIVLGSDMKQLIAEKGVNENKIKVIPNWYDDDLETRSINKNEYYKNIDTKNKIIIGFAGNIGRVQGLERFIAVFNKVSNPDLLLFIVGEGANLEICKKQAASPNIYFLGAKPRHEQNLFLNSFDIGLITLAEGMYGIGVPSKTYNLLALGKPVFYVGDKNSEIDVLNHKQNIGWSFDWSDEEKMIKTLNAIKSVKFSAQNMNLAQSNFREDIILEKIKKVVFDV</sequence>